<evidence type="ECO:0000259" key="8">
    <source>
        <dbReference type="PROSITE" id="PS50071"/>
    </source>
</evidence>
<dbReference type="InterPro" id="IPR017970">
    <property type="entry name" value="Homeobox_CS"/>
</dbReference>
<comment type="similarity">
    <text evidence="2">Belongs to the Abd-B homeobox family.</text>
</comment>
<dbReference type="PANTHER" id="PTHR45874">
    <property type="entry name" value="HOMEOBOX PROTEIN ABDOMINAL-B"/>
    <property type="match status" value="1"/>
</dbReference>
<dbReference type="GO" id="GO:0000981">
    <property type="term" value="F:DNA-binding transcription factor activity, RNA polymerase II-specific"/>
    <property type="evidence" value="ECO:0007669"/>
    <property type="project" value="InterPro"/>
</dbReference>
<evidence type="ECO:0000256" key="5">
    <source>
        <dbReference type="ARBA" id="ARBA00023242"/>
    </source>
</evidence>
<feature type="domain" description="Homeobox" evidence="8">
    <location>
        <begin position="322"/>
        <end position="382"/>
    </location>
</feature>
<protein>
    <submittedName>
        <fullName evidence="9">Hox class homeodomain protein DjAbd-Bb</fullName>
    </submittedName>
</protein>
<evidence type="ECO:0000256" key="4">
    <source>
        <dbReference type="ARBA" id="ARBA00023155"/>
    </source>
</evidence>
<gene>
    <name evidence="9" type="primary">DjAbd-Bb</name>
</gene>
<keyword evidence="5 6" id="KW-0539">Nucleus</keyword>
<dbReference type="InterPro" id="IPR020479">
    <property type="entry name" value="HD_metazoa"/>
</dbReference>
<evidence type="ECO:0000256" key="2">
    <source>
        <dbReference type="ARBA" id="ARBA00006317"/>
    </source>
</evidence>
<proteinExistence type="evidence at transcript level"/>
<dbReference type="GO" id="GO:0003677">
    <property type="term" value="F:DNA binding"/>
    <property type="evidence" value="ECO:0007669"/>
    <property type="project" value="UniProtKB-UniRule"/>
</dbReference>
<feature type="DNA-binding region" description="Homeobox" evidence="6">
    <location>
        <begin position="324"/>
        <end position="383"/>
    </location>
</feature>
<evidence type="ECO:0000256" key="3">
    <source>
        <dbReference type="ARBA" id="ARBA00023125"/>
    </source>
</evidence>
<organism evidence="9">
    <name type="scientific">Dugesia japonica</name>
    <name type="common">Planarian</name>
    <dbReference type="NCBI Taxonomy" id="6161"/>
    <lineage>
        <taxon>Eukaryota</taxon>
        <taxon>Metazoa</taxon>
        <taxon>Spiralia</taxon>
        <taxon>Lophotrochozoa</taxon>
        <taxon>Platyhelminthes</taxon>
        <taxon>Rhabditophora</taxon>
        <taxon>Seriata</taxon>
        <taxon>Tricladida</taxon>
        <taxon>Continenticola</taxon>
        <taxon>Geoplanoidea</taxon>
        <taxon>Dugesiidae</taxon>
        <taxon>Dugesia</taxon>
    </lineage>
</organism>
<evidence type="ECO:0000256" key="7">
    <source>
        <dbReference type="RuleBase" id="RU000682"/>
    </source>
</evidence>
<dbReference type="CDD" id="cd00086">
    <property type="entry name" value="homeodomain"/>
    <property type="match status" value="1"/>
</dbReference>
<dbReference type="PRINTS" id="PR00024">
    <property type="entry name" value="HOMEOBOX"/>
</dbReference>
<reference evidence="9" key="1">
    <citation type="journal article" date="2001" name="Dev. Growth Differ.">
        <title>Position-specific and non-colinear expression of the planarian posterior (Abdominal-B-like) gene.</title>
        <authorList>
            <person name="Nogi T."/>
            <person name="Watanabe K."/>
        </authorList>
    </citation>
    <scope>NUCLEOTIDE SEQUENCE</scope>
    <source>
        <strain evidence="9">GI</strain>
        <tissue evidence="9">Whole animal</tissue>
    </source>
</reference>
<dbReference type="SMART" id="SM00389">
    <property type="entry name" value="HOX"/>
    <property type="match status" value="1"/>
</dbReference>
<dbReference type="Pfam" id="PF00046">
    <property type="entry name" value="Homeodomain"/>
    <property type="match status" value="1"/>
</dbReference>
<dbReference type="PROSITE" id="PS00027">
    <property type="entry name" value="HOMEOBOX_1"/>
    <property type="match status" value="1"/>
</dbReference>
<evidence type="ECO:0000313" key="9">
    <source>
        <dbReference type="EMBL" id="BAB41078.1"/>
    </source>
</evidence>
<dbReference type="InterPro" id="IPR009057">
    <property type="entry name" value="Homeodomain-like_sf"/>
</dbReference>
<dbReference type="EMBL" id="AB049973">
    <property type="protein sequence ID" value="BAB41078.1"/>
    <property type="molecule type" value="mRNA"/>
</dbReference>
<dbReference type="SUPFAM" id="SSF46689">
    <property type="entry name" value="Homeodomain-like"/>
    <property type="match status" value="1"/>
</dbReference>
<dbReference type="Gene3D" id="1.10.10.60">
    <property type="entry name" value="Homeodomain-like"/>
    <property type="match status" value="1"/>
</dbReference>
<dbReference type="PROSITE" id="PS50071">
    <property type="entry name" value="HOMEOBOX_2"/>
    <property type="match status" value="1"/>
</dbReference>
<keyword evidence="3 6" id="KW-0238">DNA-binding</keyword>
<comment type="subcellular location">
    <subcellularLocation>
        <location evidence="1 6 7">Nucleus</location>
    </subcellularLocation>
</comment>
<accession>Q9BLF8</accession>
<keyword evidence="4 6" id="KW-0371">Homeobox</keyword>
<name>Q9BLF8_DUGJA</name>
<dbReference type="InterPro" id="IPR046333">
    <property type="entry name" value="HXA10/ABDB-like"/>
</dbReference>
<dbReference type="AlphaFoldDB" id="Q9BLF8"/>
<evidence type="ECO:0000256" key="6">
    <source>
        <dbReference type="PROSITE-ProRule" id="PRU00108"/>
    </source>
</evidence>
<sequence>MDQVVVGTAASNLVRSGPNRLFPPTNCSLYSNVFTHSYLQQNIPNGSSNHSLAINASQPPVSLPELESFKIDAASALPGMALYSASSNSLSNNNHQNNFENGSINDFPGSGQYCGGSRHLGFSYPAWYNSNIRIDACEESNGMTTSEQPHWSCSPYSTAVSDARNSLVFGMDCLANPTRTTIKQSSSPPSKVNFPIPDCMTSPSSPIRQENSPIHPTNLNHMSSFHSLSDRAIQLYQQAASNPVDSLYGSQQPQLNANYYQSTPNNASYPTIPYMSGTPAYNPMYAAASFAASNSLFSSDFFSRFHTEDMLLDSGSLTEAEMRSRKKRKPYTRYQTMVLESEFTGNAYITRQKRWEISCKLHLSERQVKVWFQNRRMKKKKLQTRKPGSSDDQIKSNVHENIQESIQRF</sequence>
<dbReference type="InterPro" id="IPR001356">
    <property type="entry name" value="HD"/>
</dbReference>
<evidence type="ECO:0000256" key="1">
    <source>
        <dbReference type="ARBA" id="ARBA00004123"/>
    </source>
</evidence>
<dbReference type="GO" id="GO:0005634">
    <property type="term" value="C:nucleus"/>
    <property type="evidence" value="ECO:0007669"/>
    <property type="project" value="UniProtKB-SubCell"/>
</dbReference>